<dbReference type="AlphaFoldDB" id="A0A0A0F0F6"/>
<accession>A0A0A0F0F6</accession>
<dbReference type="OrthoDB" id="6052275at2"/>
<dbReference type="GO" id="GO:0006260">
    <property type="term" value="P:DNA replication"/>
    <property type="evidence" value="ECO:0007669"/>
    <property type="project" value="UniProtKB-KW"/>
</dbReference>
<comment type="caution">
    <text evidence="4">The sequence shown here is derived from an EMBL/GenBank/DDBJ whole genome shotgun (WGS) entry which is preliminary data.</text>
</comment>
<evidence type="ECO:0000313" key="4">
    <source>
        <dbReference type="EMBL" id="KGM56254.1"/>
    </source>
</evidence>
<evidence type="ECO:0000256" key="3">
    <source>
        <dbReference type="ARBA" id="ARBA00030596"/>
    </source>
</evidence>
<evidence type="ECO:0000313" key="5">
    <source>
        <dbReference type="Proteomes" id="UP000029998"/>
    </source>
</evidence>
<dbReference type="Pfam" id="PF02303">
    <property type="entry name" value="Phage_DNA_bind"/>
    <property type="match status" value="1"/>
</dbReference>
<sequence length="97" mass="10970">MERDVIVEVVPGEVKTRGGNFKNDDGDDVAWTKRTQEARLQSNGFIYPYDVRLEEGQPPYPPGRYRLAIEKMLQVNKGAHFFSKFSVLEALLPGSKA</sequence>
<dbReference type="eggNOG" id="ENOG5032CIF">
    <property type="taxonomic scope" value="Bacteria"/>
</dbReference>
<gene>
    <name evidence="4" type="ORF">N800_08600</name>
</gene>
<dbReference type="SUPFAM" id="SSF50249">
    <property type="entry name" value="Nucleic acid-binding proteins"/>
    <property type="match status" value="1"/>
</dbReference>
<name>A0A0A0F0F6_9GAMM</name>
<organism evidence="4 5">
    <name type="scientific">Lysobacter daejeonensis GH1-9</name>
    <dbReference type="NCBI Taxonomy" id="1385517"/>
    <lineage>
        <taxon>Bacteria</taxon>
        <taxon>Pseudomonadati</taxon>
        <taxon>Pseudomonadota</taxon>
        <taxon>Gammaproteobacteria</taxon>
        <taxon>Lysobacterales</taxon>
        <taxon>Lysobacteraceae</taxon>
        <taxon>Aerolutibacter</taxon>
    </lineage>
</organism>
<dbReference type="Gene3D" id="2.40.50.140">
    <property type="entry name" value="Nucleic acid-binding proteins"/>
    <property type="match status" value="1"/>
</dbReference>
<dbReference type="Proteomes" id="UP000029998">
    <property type="component" value="Unassembled WGS sequence"/>
</dbReference>
<reference evidence="4 5" key="1">
    <citation type="submission" date="2013-08" db="EMBL/GenBank/DDBJ databases">
        <title>Genome sequencing of Lysobacter.</title>
        <authorList>
            <person name="Zhang S."/>
            <person name="Wang G."/>
        </authorList>
    </citation>
    <scope>NUCLEOTIDE SEQUENCE [LARGE SCALE GENOMIC DNA]</scope>
    <source>
        <strain evidence="4 5">GH1-9</strain>
    </source>
</reference>
<dbReference type="GO" id="GO:0003697">
    <property type="term" value="F:single-stranded DNA binding"/>
    <property type="evidence" value="ECO:0007669"/>
    <property type="project" value="InterPro"/>
</dbReference>
<dbReference type="InterPro" id="IPR003512">
    <property type="entry name" value="Phage_M13_G5P_DNA-bd"/>
</dbReference>
<dbReference type="EMBL" id="AVPU01000001">
    <property type="protein sequence ID" value="KGM56254.1"/>
    <property type="molecule type" value="Genomic_DNA"/>
</dbReference>
<keyword evidence="1" id="KW-0235">DNA replication</keyword>
<dbReference type="InterPro" id="IPR012340">
    <property type="entry name" value="NA-bd_OB-fold"/>
</dbReference>
<dbReference type="RefSeq" id="WP_036133479.1">
    <property type="nucleotide sequence ID" value="NZ_AVPU01000001.1"/>
</dbReference>
<keyword evidence="2 4" id="KW-0238">DNA-binding</keyword>
<protein>
    <recommendedName>
        <fullName evidence="3">Single-stranded DNA-binding protein</fullName>
    </recommendedName>
</protein>
<proteinExistence type="predicted"/>
<evidence type="ECO:0000256" key="2">
    <source>
        <dbReference type="ARBA" id="ARBA00023125"/>
    </source>
</evidence>
<evidence type="ECO:0000256" key="1">
    <source>
        <dbReference type="ARBA" id="ARBA00022705"/>
    </source>
</evidence>
<keyword evidence="5" id="KW-1185">Reference proteome</keyword>